<keyword evidence="1" id="KW-1133">Transmembrane helix</keyword>
<organism evidence="2 3">
    <name type="scientific">Spirochaeta africana (strain ATCC 700263 / DSM 8902 / Z-7692)</name>
    <dbReference type="NCBI Taxonomy" id="889378"/>
    <lineage>
        <taxon>Bacteria</taxon>
        <taxon>Pseudomonadati</taxon>
        <taxon>Spirochaetota</taxon>
        <taxon>Spirochaetia</taxon>
        <taxon>Spirochaetales</taxon>
        <taxon>Spirochaetaceae</taxon>
        <taxon>Spirochaeta</taxon>
    </lineage>
</organism>
<accession>H9UFJ8</accession>
<evidence type="ECO:0000313" key="3">
    <source>
        <dbReference type="Proteomes" id="UP000007383"/>
    </source>
</evidence>
<feature type="transmembrane region" description="Helical" evidence="1">
    <location>
        <begin position="63"/>
        <end position="85"/>
    </location>
</feature>
<dbReference type="Proteomes" id="UP000007383">
    <property type="component" value="Chromosome"/>
</dbReference>
<dbReference type="OrthoDB" id="370030at2"/>
<dbReference type="EMBL" id="CP003282">
    <property type="protein sequence ID" value="AFG36291.1"/>
    <property type="molecule type" value="Genomic_DNA"/>
</dbReference>
<dbReference type="HOGENOM" id="CLU_1199178_0_0_12"/>
<dbReference type="AlphaFoldDB" id="H9UFJ8"/>
<dbReference type="RefSeq" id="WP_014454289.1">
    <property type="nucleotide sequence ID" value="NC_017098.1"/>
</dbReference>
<sequence length="231" mass="25193">MHQDVDRYLQDVELIKGILRQREERILLRPWAFYAWAMVTVAATWISIYAWHAVGWSGSSIAWRIWLPALFVGGGLESLGWLQFLRREEPVVLTSEHVKLLLSFCGVVLAMAIAGFTLAGRSSADPGVLLMLFAVCFFTLSVFTFNGLFLESYLLLAVGMVLIVLEAGWLWPGWSGVSPVLGYAVAGNAAAIIFAAAGVHTAVVLRRNSAAADEVGNPGQRESQKAGLRDG</sequence>
<feature type="transmembrane region" description="Helical" evidence="1">
    <location>
        <begin position="128"/>
        <end position="146"/>
    </location>
</feature>
<gene>
    <name evidence="2" type="ordered locus">Spiaf_0182</name>
</gene>
<feature type="transmembrane region" description="Helical" evidence="1">
    <location>
        <begin position="97"/>
        <end position="116"/>
    </location>
</feature>
<dbReference type="InterPro" id="IPR036259">
    <property type="entry name" value="MFS_trans_sf"/>
</dbReference>
<keyword evidence="1" id="KW-0812">Transmembrane</keyword>
<feature type="transmembrane region" description="Helical" evidence="1">
    <location>
        <begin position="180"/>
        <end position="199"/>
    </location>
</feature>
<evidence type="ECO:0000313" key="2">
    <source>
        <dbReference type="EMBL" id="AFG36291.1"/>
    </source>
</evidence>
<keyword evidence="1" id="KW-0472">Membrane</keyword>
<keyword evidence="3" id="KW-1185">Reference proteome</keyword>
<feature type="transmembrane region" description="Helical" evidence="1">
    <location>
        <begin position="153"/>
        <end position="174"/>
    </location>
</feature>
<name>H9UFJ8_SPIAZ</name>
<dbReference type="SUPFAM" id="SSF103473">
    <property type="entry name" value="MFS general substrate transporter"/>
    <property type="match status" value="1"/>
</dbReference>
<proteinExistence type="predicted"/>
<protein>
    <submittedName>
        <fullName evidence="2">Uncharacterized protein</fullName>
    </submittedName>
</protein>
<dbReference type="STRING" id="889378.Spiaf_0182"/>
<evidence type="ECO:0000256" key="1">
    <source>
        <dbReference type="SAM" id="Phobius"/>
    </source>
</evidence>
<reference evidence="3" key="1">
    <citation type="journal article" date="2013" name="Stand. Genomic Sci.">
        <title>Complete genome sequence of the halophilic bacterium Spirochaeta africana type strain (Z-7692(T)) from the alkaline Lake Magadi in the East African Rift.</title>
        <authorList>
            <person name="Liolos K."/>
            <person name="Abt B."/>
            <person name="Scheuner C."/>
            <person name="Teshima H."/>
            <person name="Held B."/>
            <person name="Lapidus A."/>
            <person name="Nolan M."/>
            <person name="Lucas S."/>
            <person name="Deshpande S."/>
            <person name="Cheng J.F."/>
            <person name="Tapia R."/>
            <person name="Goodwin L.A."/>
            <person name="Pitluck S."/>
            <person name="Pagani I."/>
            <person name="Ivanova N."/>
            <person name="Mavromatis K."/>
            <person name="Mikhailova N."/>
            <person name="Huntemann M."/>
            <person name="Pati A."/>
            <person name="Chen A."/>
            <person name="Palaniappan K."/>
            <person name="Land M."/>
            <person name="Rohde M."/>
            <person name="Tindall B.J."/>
            <person name="Detter J.C."/>
            <person name="Goker M."/>
            <person name="Bristow J."/>
            <person name="Eisen J.A."/>
            <person name="Markowitz V."/>
            <person name="Hugenholtz P."/>
            <person name="Woyke T."/>
            <person name="Klenk H.P."/>
            <person name="Kyrpides N.C."/>
        </authorList>
    </citation>
    <scope>NUCLEOTIDE SEQUENCE</scope>
    <source>
        <strain evidence="3">ATCC 700263 / DSM 8902 / Z-7692</strain>
    </source>
</reference>
<dbReference type="KEGG" id="sfc:Spiaf_0182"/>
<dbReference type="PATRIC" id="fig|889378.3.peg.185"/>
<feature type="transmembrane region" description="Helical" evidence="1">
    <location>
        <begin position="31"/>
        <end position="51"/>
    </location>
</feature>